<reference evidence="2" key="3">
    <citation type="submission" date="2022-06" db="UniProtKB">
        <authorList>
            <consortium name="EnsemblPlants"/>
        </authorList>
    </citation>
    <scope>IDENTIFICATION</scope>
</reference>
<feature type="region of interest" description="Disordered" evidence="1">
    <location>
        <begin position="1"/>
        <end position="43"/>
    </location>
</feature>
<evidence type="ECO:0000313" key="3">
    <source>
        <dbReference type="Proteomes" id="UP000015106"/>
    </source>
</evidence>
<organism evidence="2 3">
    <name type="scientific">Triticum urartu</name>
    <name type="common">Red wild einkorn</name>
    <name type="synonym">Crithodium urartu</name>
    <dbReference type="NCBI Taxonomy" id="4572"/>
    <lineage>
        <taxon>Eukaryota</taxon>
        <taxon>Viridiplantae</taxon>
        <taxon>Streptophyta</taxon>
        <taxon>Embryophyta</taxon>
        <taxon>Tracheophyta</taxon>
        <taxon>Spermatophyta</taxon>
        <taxon>Magnoliopsida</taxon>
        <taxon>Liliopsida</taxon>
        <taxon>Poales</taxon>
        <taxon>Poaceae</taxon>
        <taxon>BOP clade</taxon>
        <taxon>Pooideae</taxon>
        <taxon>Triticodae</taxon>
        <taxon>Triticeae</taxon>
        <taxon>Triticinae</taxon>
        <taxon>Triticum</taxon>
    </lineage>
</organism>
<evidence type="ECO:0000313" key="2">
    <source>
        <dbReference type="EnsemblPlants" id="TuG1812G0600003642.01.T01"/>
    </source>
</evidence>
<name>A0A8R7QTP6_TRIUA</name>
<protein>
    <submittedName>
        <fullName evidence="2">Uncharacterized protein</fullName>
    </submittedName>
</protein>
<keyword evidence="3" id="KW-1185">Reference proteome</keyword>
<dbReference type="EnsemblPlants" id="TuG1812G0600003642.01.T01">
    <property type="protein sequence ID" value="TuG1812G0600003642.01.T01"/>
    <property type="gene ID" value="TuG1812G0600003642.01"/>
</dbReference>
<reference evidence="2" key="2">
    <citation type="submission" date="2018-03" db="EMBL/GenBank/DDBJ databases">
        <title>The Triticum urartu genome reveals the dynamic nature of wheat genome evolution.</title>
        <authorList>
            <person name="Ling H."/>
            <person name="Ma B."/>
            <person name="Shi X."/>
            <person name="Liu H."/>
            <person name="Dong L."/>
            <person name="Sun H."/>
            <person name="Cao Y."/>
            <person name="Gao Q."/>
            <person name="Zheng S."/>
            <person name="Li Y."/>
            <person name="Yu Y."/>
            <person name="Du H."/>
            <person name="Qi M."/>
            <person name="Li Y."/>
            <person name="Yu H."/>
            <person name="Cui Y."/>
            <person name="Wang N."/>
            <person name="Chen C."/>
            <person name="Wu H."/>
            <person name="Zhao Y."/>
            <person name="Zhang J."/>
            <person name="Li Y."/>
            <person name="Zhou W."/>
            <person name="Zhang B."/>
            <person name="Hu W."/>
            <person name="Eijk M."/>
            <person name="Tang J."/>
            <person name="Witsenboer H."/>
            <person name="Zhao S."/>
            <person name="Li Z."/>
            <person name="Zhang A."/>
            <person name="Wang D."/>
            <person name="Liang C."/>
        </authorList>
    </citation>
    <scope>NUCLEOTIDE SEQUENCE [LARGE SCALE GENOMIC DNA]</scope>
    <source>
        <strain evidence="2">cv. G1812</strain>
    </source>
</reference>
<reference evidence="3" key="1">
    <citation type="journal article" date="2013" name="Nature">
        <title>Draft genome of the wheat A-genome progenitor Triticum urartu.</title>
        <authorList>
            <person name="Ling H.Q."/>
            <person name="Zhao S."/>
            <person name="Liu D."/>
            <person name="Wang J."/>
            <person name="Sun H."/>
            <person name="Zhang C."/>
            <person name="Fan H."/>
            <person name="Li D."/>
            <person name="Dong L."/>
            <person name="Tao Y."/>
            <person name="Gao C."/>
            <person name="Wu H."/>
            <person name="Li Y."/>
            <person name="Cui Y."/>
            <person name="Guo X."/>
            <person name="Zheng S."/>
            <person name="Wang B."/>
            <person name="Yu K."/>
            <person name="Liang Q."/>
            <person name="Yang W."/>
            <person name="Lou X."/>
            <person name="Chen J."/>
            <person name="Feng M."/>
            <person name="Jian J."/>
            <person name="Zhang X."/>
            <person name="Luo G."/>
            <person name="Jiang Y."/>
            <person name="Liu J."/>
            <person name="Wang Z."/>
            <person name="Sha Y."/>
            <person name="Zhang B."/>
            <person name="Wu H."/>
            <person name="Tang D."/>
            <person name="Shen Q."/>
            <person name="Xue P."/>
            <person name="Zou S."/>
            <person name="Wang X."/>
            <person name="Liu X."/>
            <person name="Wang F."/>
            <person name="Yang Y."/>
            <person name="An X."/>
            <person name="Dong Z."/>
            <person name="Zhang K."/>
            <person name="Zhang X."/>
            <person name="Luo M.C."/>
            <person name="Dvorak J."/>
            <person name="Tong Y."/>
            <person name="Wang J."/>
            <person name="Yang H."/>
            <person name="Li Z."/>
            <person name="Wang D."/>
            <person name="Zhang A."/>
            <person name="Wang J."/>
        </authorList>
    </citation>
    <scope>NUCLEOTIDE SEQUENCE</scope>
    <source>
        <strain evidence="3">cv. G1812</strain>
    </source>
</reference>
<sequence>MRLGGEPYPPPLPFPNSSLSRRPRRRACRGEATAIPKEGDDGAPGLCRLGTGARRTLGAAALRHELRCRRRVADASCWLVAWLNGDAGRAPWCYLTPALLPPDAGSLHSSCIRRVGPRRGRSPALANKFIMISEVRSNGGVEEDF</sequence>
<accession>A0A8R7QTP6</accession>
<evidence type="ECO:0000256" key="1">
    <source>
        <dbReference type="SAM" id="MobiDB-lite"/>
    </source>
</evidence>
<dbReference type="Gramene" id="TuG1812G0600003642.01.T01">
    <property type="protein sequence ID" value="TuG1812G0600003642.01.T01"/>
    <property type="gene ID" value="TuG1812G0600003642.01"/>
</dbReference>
<dbReference type="Proteomes" id="UP000015106">
    <property type="component" value="Chromosome 6"/>
</dbReference>
<proteinExistence type="predicted"/>
<dbReference type="AlphaFoldDB" id="A0A8R7QTP6"/>